<feature type="domain" description="Transcription factor TFIIIC triple barrel" evidence="1">
    <location>
        <begin position="12"/>
        <end position="120"/>
    </location>
</feature>
<dbReference type="InterPro" id="IPR019481">
    <property type="entry name" value="TFIIIC_triple_barrel"/>
</dbReference>
<dbReference type="PANTHER" id="PTHR21860">
    <property type="entry name" value="TRANSCRIPTION INITIATION FACTOR IIIC TFIIIC , POLYPEPTIDE 6-RELATED"/>
    <property type="match status" value="1"/>
</dbReference>
<gene>
    <name evidence="2" type="ORF">ACJRO7_002597</name>
</gene>
<accession>A0ABD3LUW5</accession>
<evidence type="ECO:0000313" key="3">
    <source>
        <dbReference type="Proteomes" id="UP001634007"/>
    </source>
</evidence>
<sequence>MEAGALRDDVEVEEEHVLLDLYSVSEQFDLPPNAPYVLSGLDTLNPILVIDNKLKLIGHYEETIGTCIALTEESTSPINPEATGPSEVNKSSGKCNMNPNQCPSKQVKPVACINKVLKFKLLVDTNVPDASALPLMKVFN</sequence>
<comment type="caution">
    <text evidence="2">The sequence shown here is derived from an EMBL/GenBank/DDBJ whole genome shotgun (WGS) entry which is preliminary data.</text>
</comment>
<protein>
    <recommendedName>
        <fullName evidence="1">Transcription factor TFIIIC triple barrel domain-containing protein</fullName>
    </recommendedName>
</protein>
<organism evidence="2 3">
    <name type="scientific">Eucalyptus globulus</name>
    <name type="common">Tasmanian blue gum</name>
    <dbReference type="NCBI Taxonomy" id="34317"/>
    <lineage>
        <taxon>Eukaryota</taxon>
        <taxon>Viridiplantae</taxon>
        <taxon>Streptophyta</taxon>
        <taxon>Embryophyta</taxon>
        <taxon>Tracheophyta</taxon>
        <taxon>Spermatophyta</taxon>
        <taxon>Magnoliopsida</taxon>
        <taxon>eudicotyledons</taxon>
        <taxon>Gunneridae</taxon>
        <taxon>Pentapetalae</taxon>
        <taxon>rosids</taxon>
        <taxon>malvids</taxon>
        <taxon>Myrtales</taxon>
        <taxon>Myrtaceae</taxon>
        <taxon>Myrtoideae</taxon>
        <taxon>Eucalypteae</taxon>
        <taxon>Eucalyptus</taxon>
    </lineage>
</organism>
<dbReference type="EMBL" id="JBJKBG010000001">
    <property type="protein sequence ID" value="KAL3755568.1"/>
    <property type="molecule type" value="Genomic_DNA"/>
</dbReference>
<dbReference type="Pfam" id="PF10419">
    <property type="entry name" value="TFIIIC_sub6"/>
    <property type="match status" value="1"/>
</dbReference>
<evidence type="ECO:0000313" key="2">
    <source>
        <dbReference type="EMBL" id="KAL3755568.1"/>
    </source>
</evidence>
<dbReference type="Gene3D" id="2.60.40.4370">
    <property type="match status" value="1"/>
</dbReference>
<reference evidence="2 3" key="1">
    <citation type="submission" date="2024-11" db="EMBL/GenBank/DDBJ databases">
        <title>Chromosome-level genome assembly of Eucalyptus globulus Labill. provides insights into its genome evolution.</title>
        <authorList>
            <person name="Li X."/>
        </authorList>
    </citation>
    <scope>NUCLEOTIDE SEQUENCE [LARGE SCALE GENOMIC DNA]</scope>
    <source>
        <strain evidence="2">CL2024</strain>
        <tissue evidence="2">Fresh tender leaves</tissue>
    </source>
</reference>
<dbReference type="AlphaFoldDB" id="A0ABD3LUW5"/>
<keyword evidence="3" id="KW-1185">Reference proteome</keyword>
<dbReference type="Proteomes" id="UP001634007">
    <property type="component" value="Unassembled WGS sequence"/>
</dbReference>
<dbReference type="InterPro" id="IPR042771">
    <property type="entry name" value="GTF3C6-like"/>
</dbReference>
<name>A0ABD3LUW5_EUCGL</name>
<dbReference type="PANTHER" id="PTHR21860:SF2">
    <property type="entry name" value="GENERAL TRANSCRIPTION FACTOR 3C POLYPEPTIDE 6"/>
    <property type="match status" value="1"/>
</dbReference>
<proteinExistence type="predicted"/>
<evidence type="ECO:0000259" key="1">
    <source>
        <dbReference type="Pfam" id="PF10419"/>
    </source>
</evidence>